<organism evidence="1 2">
    <name type="scientific">Anopheles culicifacies</name>
    <dbReference type="NCBI Taxonomy" id="139723"/>
    <lineage>
        <taxon>Eukaryota</taxon>
        <taxon>Metazoa</taxon>
        <taxon>Ecdysozoa</taxon>
        <taxon>Arthropoda</taxon>
        <taxon>Hexapoda</taxon>
        <taxon>Insecta</taxon>
        <taxon>Pterygota</taxon>
        <taxon>Neoptera</taxon>
        <taxon>Endopterygota</taxon>
        <taxon>Diptera</taxon>
        <taxon>Nematocera</taxon>
        <taxon>Culicoidea</taxon>
        <taxon>Culicidae</taxon>
        <taxon>Anophelinae</taxon>
        <taxon>Anopheles</taxon>
        <taxon>culicifacies species complex</taxon>
    </lineage>
</organism>
<dbReference type="EnsemblMetazoa" id="ACUA000914-RA">
    <property type="protein sequence ID" value="ACUA000914-PA"/>
    <property type="gene ID" value="ACUA000914"/>
</dbReference>
<dbReference type="VEuPathDB" id="VectorBase:ACUA000914"/>
<protein>
    <submittedName>
        <fullName evidence="1">Uncharacterized protein</fullName>
    </submittedName>
</protein>
<evidence type="ECO:0000313" key="2">
    <source>
        <dbReference type="Proteomes" id="UP000075883"/>
    </source>
</evidence>
<keyword evidence="2" id="KW-1185">Reference proteome</keyword>
<dbReference type="EMBL" id="AXCM01007777">
    <property type="status" value="NOT_ANNOTATED_CDS"/>
    <property type="molecule type" value="Genomic_DNA"/>
</dbReference>
<sequence>MAIDRGGTHRVPVAILHTITAHIDPVPVNVARAGSKNLLRSIINTTIVSSTVRHEYGCRRLAARYGRGMQLHRRGLGRVEAGKDILEPDGLFSISLLYHGWLCPPWFRFAWCVWCGENGIRERLRGTAPREYGRRDAPEWFGFIIASGRTKSGTWWCLLHENTYDLKKKTKTALDCALVDRLMPHTKLYTNFAL</sequence>
<reference evidence="2" key="1">
    <citation type="submission" date="2013-09" db="EMBL/GenBank/DDBJ databases">
        <title>The Genome Sequence of Anopheles culicifacies species A.</title>
        <authorList>
            <consortium name="The Broad Institute Genomics Platform"/>
            <person name="Neafsey D.E."/>
            <person name="Besansky N."/>
            <person name="Howell P."/>
            <person name="Walton C."/>
            <person name="Young S.K."/>
            <person name="Zeng Q."/>
            <person name="Gargeya S."/>
            <person name="Fitzgerald M."/>
            <person name="Haas B."/>
            <person name="Abouelleil A."/>
            <person name="Allen A.W."/>
            <person name="Alvarado L."/>
            <person name="Arachchi H.M."/>
            <person name="Berlin A.M."/>
            <person name="Chapman S.B."/>
            <person name="Gainer-Dewar J."/>
            <person name="Goldberg J."/>
            <person name="Griggs A."/>
            <person name="Gujja S."/>
            <person name="Hansen M."/>
            <person name="Howarth C."/>
            <person name="Imamovic A."/>
            <person name="Ireland A."/>
            <person name="Larimer J."/>
            <person name="McCowan C."/>
            <person name="Murphy C."/>
            <person name="Pearson M."/>
            <person name="Poon T.W."/>
            <person name="Priest M."/>
            <person name="Roberts A."/>
            <person name="Saif S."/>
            <person name="Shea T."/>
            <person name="Sisk P."/>
            <person name="Sykes S."/>
            <person name="Wortman J."/>
            <person name="Nusbaum C."/>
            <person name="Birren B."/>
        </authorList>
    </citation>
    <scope>NUCLEOTIDE SEQUENCE [LARGE SCALE GENOMIC DNA]</scope>
    <source>
        <strain evidence="2">A-37</strain>
    </source>
</reference>
<dbReference type="EMBL" id="AXCM01007778">
    <property type="status" value="NOT_ANNOTATED_CDS"/>
    <property type="molecule type" value="Genomic_DNA"/>
</dbReference>
<accession>A0A182LSL0</accession>
<evidence type="ECO:0000313" key="1">
    <source>
        <dbReference type="EnsemblMetazoa" id="ACUA000914-PA"/>
    </source>
</evidence>
<dbReference type="AlphaFoldDB" id="A0A182LSL0"/>
<dbReference type="Proteomes" id="UP000075883">
    <property type="component" value="Unassembled WGS sequence"/>
</dbReference>
<proteinExistence type="predicted"/>
<name>A0A182LSL0_9DIPT</name>
<reference evidence="1" key="2">
    <citation type="submission" date="2020-05" db="UniProtKB">
        <authorList>
            <consortium name="EnsemblMetazoa"/>
        </authorList>
    </citation>
    <scope>IDENTIFICATION</scope>
    <source>
        <strain evidence="1">A-37</strain>
    </source>
</reference>